<dbReference type="CDD" id="cd00082">
    <property type="entry name" value="HisKA"/>
    <property type="match status" value="1"/>
</dbReference>
<dbReference type="SMART" id="SM00387">
    <property type="entry name" value="HATPase_c"/>
    <property type="match status" value="1"/>
</dbReference>
<dbReference type="Pfam" id="PF00072">
    <property type="entry name" value="Response_reg"/>
    <property type="match status" value="1"/>
</dbReference>
<keyword evidence="4" id="KW-0472">Membrane</keyword>
<keyword evidence="4" id="KW-1133">Transmembrane helix</keyword>
<evidence type="ECO:0000313" key="8">
    <source>
        <dbReference type="Proteomes" id="UP001166191"/>
    </source>
</evidence>
<dbReference type="Pfam" id="PF02518">
    <property type="entry name" value="HATPase_c"/>
    <property type="match status" value="1"/>
</dbReference>
<protein>
    <recommendedName>
        <fullName evidence="2">histidine kinase</fullName>
        <ecNumber evidence="2">2.7.13.3</ecNumber>
    </recommendedName>
</protein>
<dbReference type="InterPro" id="IPR001789">
    <property type="entry name" value="Sig_transdc_resp-reg_receiver"/>
</dbReference>
<reference evidence="7" key="1">
    <citation type="submission" date="2021-06" db="EMBL/GenBank/DDBJ databases">
        <title>Paracoccus bacterium XHP0099 sp. nov., isolated from the surface waters of the Yellow Sea.</title>
        <authorList>
            <person name="Xue H."/>
            <person name="Zhang D."/>
        </authorList>
    </citation>
    <scope>NUCLEOTIDE SEQUENCE</scope>
    <source>
        <strain evidence="7">XHP0099</strain>
    </source>
</reference>
<evidence type="ECO:0000259" key="6">
    <source>
        <dbReference type="PROSITE" id="PS50110"/>
    </source>
</evidence>
<feature type="transmembrane region" description="Helical" evidence="4">
    <location>
        <begin position="73"/>
        <end position="93"/>
    </location>
</feature>
<dbReference type="InterPro" id="IPR003594">
    <property type="entry name" value="HATPase_dom"/>
</dbReference>
<dbReference type="PANTHER" id="PTHR43065">
    <property type="entry name" value="SENSOR HISTIDINE KINASE"/>
    <property type="match status" value="1"/>
</dbReference>
<dbReference type="InterPro" id="IPR005467">
    <property type="entry name" value="His_kinase_dom"/>
</dbReference>
<feature type="modified residue" description="4-aspartylphosphate" evidence="3">
    <location>
        <position position="660"/>
    </location>
</feature>
<dbReference type="EMBL" id="JAHKNG010000053">
    <property type="protein sequence ID" value="MBU3032064.1"/>
    <property type="molecule type" value="Genomic_DNA"/>
</dbReference>
<evidence type="ECO:0000256" key="4">
    <source>
        <dbReference type="SAM" id="Phobius"/>
    </source>
</evidence>
<gene>
    <name evidence="7" type="ORF">KNW02_18365</name>
</gene>
<sequence>MRALQRRLNPILSSLGISAGERPRRRAIRMAHWDEYMGLPRGALSALPLLLLPTFVGAVLLMVLPGAGAGRAAILFSTVAVAWYLLGGAISLSHGLRRIAGRRALAAIRGEVAAAPEPVWICDPDGLVMFQNRSAGESFDDITGQHMLTLLARLRADAEHDLASLTERALRHGCAELELEGGDVLALSRASDAPLQVWSYHRAGDRVDGIDMAMALEDQQAQDDFEAMPVALLRLAPDGHIRGANGAARQLLGGELAGEGRQVHLGSLLDGPGRPVGDWIADTCAGRADGRAEMLRLKTCRTRLIEPTADRHFQVSLAPDMTEGNGLIAVLTDASALKTLEAQFVQSQKMQAIGQLAGGVAHDFNNLLTAISGHCDLLMLRHDKGHPDYADLDQISQNANRAAALVGQLLAFSRKQTLRLETLDLRDTLADLTHLLNRLVGERVGLTITHEPALSPIRADKRQLEQVIMNLVVNARDAMPEGGDIAINTGNLRLSEPARRDRVVLPKGDYVCVSVRDEGCGIAAENRDKIFEPFFTTKRTGEGTGLGLSTAYGIVKQTGGYIFCDSEPGRGTCFSLIFPAHAHVEPAVAAPAVQPVQVIDTRRQERQATVLLVEDEAPVRAFAARALRLKGYEVCEADSAEQALDLLADSRLRIDVFVTDVVMPGMDGPSWVRTALKDRPGTRVVFMSGYTEDIFGEGHAPVPGSLFLAKPFTLAELTQSVERQLAGGGGGSTLH</sequence>
<dbReference type="SMART" id="SM00388">
    <property type="entry name" value="HisKA"/>
    <property type="match status" value="1"/>
</dbReference>
<dbReference type="InterPro" id="IPR000014">
    <property type="entry name" value="PAS"/>
</dbReference>
<dbReference type="InterPro" id="IPR003661">
    <property type="entry name" value="HisK_dim/P_dom"/>
</dbReference>
<accession>A0ABS6AR05</accession>
<feature type="transmembrane region" description="Helical" evidence="4">
    <location>
        <begin position="46"/>
        <end position="67"/>
    </location>
</feature>
<dbReference type="Proteomes" id="UP001166191">
    <property type="component" value="Unassembled WGS sequence"/>
</dbReference>
<comment type="catalytic activity">
    <reaction evidence="1">
        <text>ATP + protein L-histidine = ADP + protein N-phospho-L-histidine.</text>
        <dbReference type="EC" id="2.7.13.3"/>
    </reaction>
</comment>
<dbReference type="PANTHER" id="PTHR43065:SF42">
    <property type="entry name" value="TWO-COMPONENT SENSOR PPRA"/>
    <property type="match status" value="1"/>
</dbReference>
<organism evidence="7 8">
    <name type="scientific">Paracoccus marinaquae</name>
    <dbReference type="NCBI Taxonomy" id="2841926"/>
    <lineage>
        <taxon>Bacteria</taxon>
        <taxon>Pseudomonadati</taxon>
        <taxon>Pseudomonadota</taxon>
        <taxon>Alphaproteobacteria</taxon>
        <taxon>Rhodobacterales</taxon>
        <taxon>Paracoccaceae</taxon>
        <taxon>Paracoccus</taxon>
    </lineage>
</organism>
<evidence type="ECO:0000259" key="5">
    <source>
        <dbReference type="PROSITE" id="PS50109"/>
    </source>
</evidence>
<keyword evidence="3" id="KW-0597">Phosphoprotein</keyword>
<keyword evidence="8" id="KW-1185">Reference proteome</keyword>
<dbReference type="PROSITE" id="PS50109">
    <property type="entry name" value="HIS_KIN"/>
    <property type="match status" value="1"/>
</dbReference>
<dbReference type="SMART" id="SM00448">
    <property type="entry name" value="REC"/>
    <property type="match status" value="1"/>
</dbReference>
<keyword evidence="4" id="KW-0812">Transmembrane</keyword>
<feature type="domain" description="Response regulatory" evidence="6">
    <location>
        <begin position="609"/>
        <end position="725"/>
    </location>
</feature>
<proteinExistence type="predicted"/>
<dbReference type="EC" id="2.7.13.3" evidence="2"/>
<dbReference type="Pfam" id="PF00512">
    <property type="entry name" value="HisKA"/>
    <property type="match status" value="1"/>
</dbReference>
<feature type="domain" description="Histidine kinase" evidence="5">
    <location>
        <begin position="359"/>
        <end position="582"/>
    </location>
</feature>
<dbReference type="PROSITE" id="PS50110">
    <property type="entry name" value="RESPONSE_REGULATORY"/>
    <property type="match status" value="1"/>
</dbReference>
<evidence type="ECO:0000256" key="3">
    <source>
        <dbReference type="PROSITE-ProRule" id="PRU00169"/>
    </source>
</evidence>
<evidence type="ECO:0000256" key="1">
    <source>
        <dbReference type="ARBA" id="ARBA00000085"/>
    </source>
</evidence>
<dbReference type="Pfam" id="PF13188">
    <property type="entry name" value="PAS_8"/>
    <property type="match status" value="1"/>
</dbReference>
<evidence type="ECO:0000313" key="7">
    <source>
        <dbReference type="EMBL" id="MBU3032064.1"/>
    </source>
</evidence>
<evidence type="ECO:0000256" key="2">
    <source>
        <dbReference type="ARBA" id="ARBA00012438"/>
    </source>
</evidence>
<name>A0ABS6AR05_9RHOB</name>
<comment type="caution">
    <text evidence="7">The sequence shown here is derived from an EMBL/GenBank/DDBJ whole genome shotgun (WGS) entry which is preliminary data.</text>
</comment>